<sequence>MKGREEVAVSCFVLVSPQQPTPDCEGMPDTTQAVSLTLAGYLFLVVPLSQRRKTKTLLFVDVVDVAFSFRCSPLNIMLLTLPTHSSVQVCIKAPCSRFFLCPTSPSTQTQQAGAKILTQRTSYGQVCKDCKPHRSKEGKTGHRWFVKKKKKQSQRVLSSKHRLLQRC</sequence>
<evidence type="ECO:0000313" key="1">
    <source>
        <dbReference type="EMBL" id="RPB15855.1"/>
    </source>
</evidence>
<reference evidence="1 2" key="1">
    <citation type="journal article" date="2018" name="Nat. Ecol. Evol.">
        <title>Pezizomycetes genomes reveal the molecular basis of ectomycorrhizal truffle lifestyle.</title>
        <authorList>
            <person name="Murat C."/>
            <person name="Payen T."/>
            <person name="Noel B."/>
            <person name="Kuo A."/>
            <person name="Morin E."/>
            <person name="Chen J."/>
            <person name="Kohler A."/>
            <person name="Krizsan K."/>
            <person name="Balestrini R."/>
            <person name="Da Silva C."/>
            <person name="Montanini B."/>
            <person name="Hainaut M."/>
            <person name="Levati E."/>
            <person name="Barry K.W."/>
            <person name="Belfiori B."/>
            <person name="Cichocki N."/>
            <person name="Clum A."/>
            <person name="Dockter R.B."/>
            <person name="Fauchery L."/>
            <person name="Guy J."/>
            <person name="Iotti M."/>
            <person name="Le Tacon F."/>
            <person name="Lindquist E.A."/>
            <person name="Lipzen A."/>
            <person name="Malagnac F."/>
            <person name="Mello A."/>
            <person name="Molinier V."/>
            <person name="Miyauchi S."/>
            <person name="Poulain J."/>
            <person name="Riccioni C."/>
            <person name="Rubini A."/>
            <person name="Sitrit Y."/>
            <person name="Splivallo R."/>
            <person name="Traeger S."/>
            <person name="Wang M."/>
            <person name="Zifcakova L."/>
            <person name="Wipf D."/>
            <person name="Zambonelli A."/>
            <person name="Paolocci F."/>
            <person name="Nowrousian M."/>
            <person name="Ottonello S."/>
            <person name="Baldrian P."/>
            <person name="Spatafora J.W."/>
            <person name="Henrissat B."/>
            <person name="Nagy L.G."/>
            <person name="Aury J.M."/>
            <person name="Wincker P."/>
            <person name="Grigoriev I.V."/>
            <person name="Bonfante P."/>
            <person name="Martin F.M."/>
        </authorList>
    </citation>
    <scope>NUCLEOTIDE SEQUENCE [LARGE SCALE GENOMIC DNA]</scope>
    <source>
        <strain evidence="1 2">CCBAS932</strain>
    </source>
</reference>
<name>A0A3N4LCY9_9PEZI</name>
<organism evidence="1 2">
    <name type="scientific">Morchella conica CCBAS932</name>
    <dbReference type="NCBI Taxonomy" id="1392247"/>
    <lineage>
        <taxon>Eukaryota</taxon>
        <taxon>Fungi</taxon>
        <taxon>Dikarya</taxon>
        <taxon>Ascomycota</taxon>
        <taxon>Pezizomycotina</taxon>
        <taxon>Pezizomycetes</taxon>
        <taxon>Pezizales</taxon>
        <taxon>Morchellaceae</taxon>
        <taxon>Morchella</taxon>
    </lineage>
</organism>
<accession>A0A3N4LCY9</accession>
<dbReference type="EMBL" id="ML119111">
    <property type="protein sequence ID" value="RPB15855.1"/>
    <property type="molecule type" value="Genomic_DNA"/>
</dbReference>
<protein>
    <submittedName>
        <fullName evidence="1">Uncharacterized protein</fullName>
    </submittedName>
</protein>
<gene>
    <name evidence="1" type="ORF">P167DRAFT_381111</name>
</gene>
<dbReference type="AlphaFoldDB" id="A0A3N4LCY9"/>
<keyword evidence="2" id="KW-1185">Reference proteome</keyword>
<dbReference type="InParanoid" id="A0A3N4LCY9"/>
<dbReference type="Proteomes" id="UP000277580">
    <property type="component" value="Unassembled WGS sequence"/>
</dbReference>
<evidence type="ECO:0000313" key="2">
    <source>
        <dbReference type="Proteomes" id="UP000277580"/>
    </source>
</evidence>
<proteinExistence type="predicted"/>